<evidence type="ECO:0000313" key="1">
    <source>
        <dbReference type="EMBL" id="CAK9872174.1"/>
    </source>
</evidence>
<dbReference type="EMBL" id="OZ023703">
    <property type="protein sequence ID" value="CAK9872174.1"/>
    <property type="molecule type" value="Genomic_DNA"/>
</dbReference>
<dbReference type="Proteomes" id="UP001497522">
    <property type="component" value="Chromosome 2"/>
</dbReference>
<sequence length="99" mass="11498">MPTVSRQIAERKKQATKYSVSSAIMVRFGKKLRQRQIHGWEESFEQLEYINLKSAPKARQLECCNPQHCNLATDNKRARKKDKTADFIEQLNSESCNVL</sequence>
<protein>
    <submittedName>
        <fullName evidence="1">Uncharacterized protein</fullName>
    </submittedName>
</protein>
<organism evidence="1 2">
    <name type="scientific">Sphagnum jensenii</name>
    <dbReference type="NCBI Taxonomy" id="128206"/>
    <lineage>
        <taxon>Eukaryota</taxon>
        <taxon>Viridiplantae</taxon>
        <taxon>Streptophyta</taxon>
        <taxon>Embryophyta</taxon>
        <taxon>Bryophyta</taxon>
        <taxon>Sphagnophytina</taxon>
        <taxon>Sphagnopsida</taxon>
        <taxon>Sphagnales</taxon>
        <taxon>Sphagnaceae</taxon>
        <taxon>Sphagnum</taxon>
    </lineage>
</organism>
<keyword evidence="2" id="KW-1185">Reference proteome</keyword>
<accession>A0ABP1BA93</accession>
<proteinExistence type="predicted"/>
<name>A0ABP1BA93_9BRYO</name>
<gene>
    <name evidence="1" type="ORF">CSSPJE1EN2_LOCUS14771</name>
</gene>
<reference evidence="1 2" key="1">
    <citation type="submission" date="2024-03" db="EMBL/GenBank/DDBJ databases">
        <authorList>
            <consortium name="ELIXIR-Norway"/>
            <consortium name="Elixir Norway"/>
        </authorList>
    </citation>
    <scope>NUCLEOTIDE SEQUENCE [LARGE SCALE GENOMIC DNA]</scope>
</reference>
<evidence type="ECO:0000313" key="2">
    <source>
        <dbReference type="Proteomes" id="UP001497522"/>
    </source>
</evidence>